<evidence type="ECO:0000256" key="7">
    <source>
        <dbReference type="PIRSR" id="PIRSR602481-1"/>
    </source>
</evidence>
<evidence type="ECO:0000313" key="8">
    <source>
        <dbReference type="EMBL" id="TSH90511.1"/>
    </source>
</evidence>
<dbReference type="Pfam" id="PF01475">
    <property type="entry name" value="FUR"/>
    <property type="match status" value="1"/>
</dbReference>
<evidence type="ECO:0000256" key="4">
    <source>
        <dbReference type="ARBA" id="ARBA00023015"/>
    </source>
</evidence>
<sequence length="169" mass="18663">MPATETSASCSPHRVDDALAVAEALCARRGRRFTPIRRKVLELLLRHQRSLKAYELLDEIRAIHPNATPPTVYRALDFLLEEGLVHRVDTLNTFIACGDADGAPHNLLVVCTGCGAVAEIHDDVVRKRLADRIDKAGFKLSGGEMEVKALCKNCQASQREDAHTHQHAH</sequence>
<keyword evidence="3 7" id="KW-0862">Zinc</keyword>
<comment type="cofactor">
    <cofactor evidence="7">
        <name>Zn(2+)</name>
        <dbReference type="ChEBI" id="CHEBI:29105"/>
    </cofactor>
    <text evidence="7">Binds 1 zinc ion per subunit.</text>
</comment>
<evidence type="ECO:0000256" key="6">
    <source>
        <dbReference type="ARBA" id="ARBA00023163"/>
    </source>
</evidence>
<keyword evidence="9" id="KW-1185">Reference proteome</keyword>
<feature type="binding site" evidence="7">
    <location>
        <position position="154"/>
    </location>
    <ligand>
        <name>Zn(2+)</name>
        <dbReference type="ChEBI" id="CHEBI:29105"/>
    </ligand>
</feature>
<dbReference type="GO" id="GO:0045892">
    <property type="term" value="P:negative regulation of DNA-templated transcription"/>
    <property type="evidence" value="ECO:0007669"/>
    <property type="project" value="TreeGrafter"/>
</dbReference>
<keyword evidence="2" id="KW-0678">Repressor</keyword>
<name>A0A556AC98_9BURK</name>
<protein>
    <submittedName>
        <fullName evidence="8">Transcriptional repressor</fullName>
    </submittedName>
</protein>
<keyword evidence="7" id="KW-0479">Metal-binding</keyword>
<dbReference type="SUPFAM" id="SSF46785">
    <property type="entry name" value="Winged helix' DNA-binding domain"/>
    <property type="match status" value="1"/>
</dbReference>
<keyword evidence="4" id="KW-0805">Transcription regulation</keyword>
<feature type="binding site" evidence="7">
    <location>
        <position position="114"/>
    </location>
    <ligand>
        <name>Zn(2+)</name>
        <dbReference type="ChEBI" id="CHEBI:29105"/>
    </ligand>
</feature>
<dbReference type="RefSeq" id="WP_143950428.1">
    <property type="nucleotide sequence ID" value="NZ_BAABMB010000003.1"/>
</dbReference>
<keyword evidence="6" id="KW-0804">Transcription</keyword>
<dbReference type="Gene3D" id="3.30.1490.190">
    <property type="match status" value="1"/>
</dbReference>
<dbReference type="PANTHER" id="PTHR33202">
    <property type="entry name" value="ZINC UPTAKE REGULATION PROTEIN"/>
    <property type="match status" value="1"/>
</dbReference>
<evidence type="ECO:0000256" key="5">
    <source>
        <dbReference type="ARBA" id="ARBA00023125"/>
    </source>
</evidence>
<dbReference type="InterPro" id="IPR043135">
    <property type="entry name" value="Fur_C"/>
</dbReference>
<dbReference type="GO" id="GO:0000976">
    <property type="term" value="F:transcription cis-regulatory region binding"/>
    <property type="evidence" value="ECO:0007669"/>
    <property type="project" value="TreeGrafter"/>
</dbReference>
<evidence type="ECO:0000256" key="2">
    <source>
        <dbReference type="ARBA" id="ARBA00022491"/>
    </source>
</evidence>
<dbReference type="CDD" id="cd07153">
    <property type="entry name" value="Fur_like"/>
    <property type="match status" value="1"/>
</dbReference>
<dbReference type="GO" id="GO:0003700">
    <property type="term" value="F:DNA-binding transcription factor activity"/>
    <property type="evidence" value="ECO:0007669"/>
    <property type="project" value="InterPro"/>
</dbReference>
<dbReference type="OrthoDB" id="9801127at2"/>
<gene>
    <name evidence="8" type="ORF">FOZ76_22130</name>
</gene>
<comment type="caution">
    <text evidence="8">The sequence shown here is derived from an EMBL/GenBank/DDBJ whole genome shotgun (WGS) entry which is preliminary data.</text>
</comment>
<dbReference type="InterPro" id="IPR036390">
    <property type="entry name" value="WH_DNA-bd_sf"/>
</dbReference>
<accession>A0A556AC98</accession>
<dbReference type="EMBL" id="VLTJ01000039">
    <property type="protein sequence ID" value="TSH90511.1"/>
    <property type="molecule type" value="Genomic_DNA"/>
</dbReference>
<evidence type="ECO:0000256" key="3">
    <source>
        <dbReference type="ARBA" id="ARBA00022833"/>
    </source>
</evidence>
<dbReference type="GO" id="GO:0008270">
    <property type="term" value="F:zinc ion binding"/>
    <property type="evidence" value="ECO:0007669"/>
    <property type="project" value="TreeGrafter"/>
</dbReference>
<evidence type="ECO:0000313" key="9">
    <source>
        <dbReference type="Proteomes" id="UP000318405"/>
    </source>
</evidence>
<dbReference type="InterPro" id="IPR036388">
    <property type="entry name" value="WH-like_DNA-bd_sf"/>
</dbReference>
<reference evidence="8 9" key="1">
    <citation type="submission" date="2019-07" db="EMBL/GenBank/DDBJ databases">
        <title>Qingshengfaniella alkalisoli gen. nov., sp. nov., isolated from saline soil.</title>
        <authorList>
            <person name="Xu L."/>
            <person name="Huang X.-X."/>
            <person name="Sun J.-Q."/>
        </authorList>
    </citation>
    <scope>NUCLEOTIDE SEQUENCE [LARGE SCALE GENOMIC DNA]</scope>
    <source>
        <strain evidence="8 9">DSM 27279</strain>
    </source>
</reference>
<evidence type="ECO:0000256" key="1">
    <source>
        <dbReference type="ARBA" id="ARBA00007957"/>
    </source>
</evidence>
<feature type="binding site" evidence="7">
    <location>
        <position position="111"/>
    </location>
    <ligand>
        <name>Zn(2+)</name>
        <dbReference type="ChEBI" id="CHEBI:29105"/>
    </ligand>
</feature>
<proteinExistence type="inferred from homology"/>
<dbReference type="InterPro" id="IPR002481">
    <property type="entry name" value="FUR"/>
</dbReference>
<dbReference type="Gene3D" id="1.10.10.10">
    <property type="entry name" value="Winged helix-like DNA-binding domain superfamily/Winged helix DNA-binding domain"/>
    <property type="match status" value="1"/>
</dbReference>
<feature type="binding site" evidence="7">
    <location>
        <position position="151"/>
    </location>
    <ligand>
        <name>Zn(2+)</name>
        <dbReference type="ChEBI" id="CHEBI:29105"/>
    </ligand>
</feature>
<comment type="similarity">
    <text evidence="1">Belongs to the Fur family.</text>
</comment>
<dbReference type="AlphaFoldDB" id="A0A556AC98"/>
<dbReference type="GO" id="GO:1900376">
    <property type="term" value="P:regulation of secondary metabolite biosynthetic process"/>
    <property type="evidence" value="ECO:0007669"/>
    <property type="project" value="TreeGrafter"/>
</dbReference>
<dbReference type="Proteomes" id="UP000318405">
    <property type="component" value="Unassembled WGS sequence"/>
</dbReference>
<keyword evidence="5" id="KW-0238">DNA-binding</keyword>
<dbReference type="PANTHER" id="PTHR33202:SF6">
    <property type="entry name" value="ZINC UPTAKE REGULATION PROTEIN"/>
    <property type="match status" value="1"/>
</dbReference>
<organism evidence="8 9">
    <name type="scientific">Verticiella sediminum</name>
    <dbReference type="NCBI Taxonomy" id="1247510"/>
    <lineage>
        <taxon>Bacteria</taxon>
        <taxon>Pseudomonadati</taxon>
        <taxon>Pseudomonadota</taxon>
        <taxon>Betaproteobacteria</taxon>
        <taxon>Burkholderiales</taxon>
        <taxon>Alcaligenaceae</taxon>
        <taxon>Verticiella</taxon>
    </lineage>
</organism>
<dbReference type="GO" id="GO:0005829">
    <property type="term" value="C:cytosol"/>
    <property type="evidence" value="ECO:0007669"/>
    <property type="project" value="TreeGrafter"/>
</dbReference>